<dbReference type="InterPro" id="IPR014768">
    <property type="entry name" value="GBD/FH3_dom"/>
</dbReference>
<evidence type="ECO:0000256" key="2">
    <source>
        <dbReference type="ARBA" id="ARBA00022490"/>
    </source>
</evidence>
<dbReference type="GO" id="GO:0014704">
    <property type="term" value="C:intercalated disc"/>
    <property type="evidence" value="ECO:0007669"/>
    <property type="project" value="Ensembl"/>
</dbReference>
<gene>
    <name evidence="10 12" type="primary">FHOD1</name>
</gene>
<feature type="compositionally biased region" description="Basic residues" evidence="7">
    <location>
        <begin position="1068"/>
        <end position="1083"/>
    </location>
</feature>
<dbReference type="Pfam" id="PF02181">
    <property type="entry name" value="FH2"/>
    <property type="match status" value="1"/>
</dbReference>
<feature type="compositionally biased region" description="Pro residues" evidence="7">
    <location>
        <begin position="512"/>
        <end position="549"/>
    </location>
</feature>
<dbReference type="InterPro" id="IPR056771">
    <property type="entry name" value="FH3_FHOD1-3-like"/>
</dbReference>
<dbReference type="PROSITE" id="PS51232">
    <property type="entry name" value="GBD_FH3"/>
    <property type="match status" value="1"/>
</dbReference>
<evidence type="ECO:0000256" key="3">
    <source>
        <dbReference type="ARBA" id="ARBA00022553"/>
    </source>
</evidence>
<dbReference type="PROSITE" id="PS51444">
    <property type="entry name" value="FH2"/>
    <property type="match status" value="1"/>
</dbReference>
<dbReference type="PaxDb" id="9544-ENSMMUP00000023800"/>
<dbReference type="GO" id="GO:0051660">
    <property type="term" value="P:establishment of centrosome localization"/>
    <property type="evidence" value="ECO:0007669"/>
    <property type="project" value="Ensembl"/>
</dbReference>
<evidence type="ECO:0000259" key="8">
    <source>
        <dbReference type="PROSITE" id="PS51232"/>
    </source>
</evidence>
<organism evidence="10 11">
    <name type="scientific">Macaca mulatta</name>
    <name type="common">Rhesus macaque</name>
    <dbReference type="NCBI Taxonomy" id="9544"/>
    <lineage>
        <taxon>Eukaryota</taxon>
        <taxon>Metazoa</taxon>
        <taxon>Chordata</taxon>
        <taxon>Craniata</taxon>
        <taxon>Vertebrata</taxon>
        <taxon>Euteleostomi</taxon>
        <taxon>Mammalia</taxon>
        <taxon>Eutheria</taxon>
        <taxon>Euarchontoglires</taxon>
        <taxon>Primates</taxon>
        <taxon>Haplorrhini</taxon>
        <taxon>Catarrhini</taxon>
        <taxon>Cercopithecidae</taxon>
        <taxon>Cercopithecinae</taxon>
        <taxon>Macaca</taxon>
    </lineage>
</organism>
<dbReference type="GeneID" id="697346"/>
<dbReference type="VEuPathDB" id="HostDB:ENSMMUG00000018111"/>
<dbReference type="GO" id="GO:0005829">
    <property type="term" value="C:cytosol"/>
    <property type="evidence" value="ECO:0007669"/>
    <property type="project" value="Ensembl"/>
</dbReference>
<keyword evidence="5" id="KW-0206">Cytoskeleton</keyword>
<dbReference type="GO" id="GO:0005737">
    <property type="term" value="C:cytoplasm"/>
    <property type="evidence" value="ECO:0000318"/>
    <property type="project" value="GO_Central"/>
</dbReference>
<dbReference type="InParanoid" id="A0A1D5QT42"/>
<proteinExistence type="inferred from homology"/>
<feature type="region of interest" description="Disordered" evidence="7">
    <location>
        <begin position="339"/>
        <end position="375"/>
    </location>
</feature>
<dbReference type="GO" id="GO:0042802">
    <property type="term" value="F:identical protein binding"/>
    <property type="evidence" value="ECO:0007669"/>
    <property type="project" value="Ensembl"/>
</dbReference>
<evidence type="ECO:0000313" key="11">
    <source>
        <dbReference type="Proteomes" id="UP000006718"/>
    </source>
</evidence>
<dbReference type="GO" id="GO:0005856">
    <property type="term" value="C:cytoskeleton"/>
    <property type="evidence" value="ECO:0000318"/>
    <property type="project" value="GO_Central"/>
</dbReference>
<evidence type="ECO:0000256" key="1">
    <source>
        <dbReference type="ARBA" id="ARBA00004245"/>
    </source>
</evidence>
<feature type="compositionally biased region" description="Basic and acidic residues" evidence="7">
    <location>
        <begin position="944"/>
        <end position="961"/>
    </location>
</feature>
<dbReference type="VGNC" id="VGNC:72523">
    <property type="gene designation" value="FHOD1"/>
</dbReference>
<evidence type="ECO:0000256" key="5">
    <source>
        <dbReference type="ARBA" id="ARBA00023212"/>
    </source>
</evidence>
<dbReference type="Ensembl" id="ENSMMUT00000078665.2">
    <property type="protein sequence ID" value="ENSMMUP00000051221.2"/>
    <property type="gene ID" value="ENSMMUG00000018111.4"/>
</dbReference>
<comment type="subcellular location">
    <subcellularLocation>
        <location evidence="1">Cytoplasm</location>
        <location evidence="1">Cytoskeleton</location>
    </subcellularLocation>
</comment>
<sequence length="1105" mass="121076">MAGGEDRGDEEPVSVVTVRVQYLEDTDPFACANFPEPRRAPTCSLDGALPLGAQIPALHRLLGAPLKLEDCALQVSPSGYYLDPELSLEEQREMLEGFYEEISKGRKPTLILRTQLSVRVNAILEKLYGSSGPELRRSLFSLKQIFQEDKDLVPEFVHSEGLSCLIRVGAAADHNYQSYILRALGQLMLFVDGMLGVVAHSETIQWLYTLCASLSRLVVKTALKLLLVFVEYSENNAPLFICAVNSVASATGAPPWANLVSILEEKNGTDPELLVYTVTLINKTLAALPDQDSFYDVTDALEQQGMEALVQRHLGTAGTDVDLRTQLVLYENALKLEDGDIEEAPGGGGRRERRKPSSEEGKRSRRSLEGGGCPARALEPGARFLENVAAAETEKQVALAQGRAETLAEAMPSEADGHPDARQLWDSPETAPAPRTPQSPAPCVLLQAQRSLEPEPKEPLMPASPKAEPIWELPTRAPNLSIGDLDFSDLGEEEDQDMLNVESVEAGKEVPAPAPPLPLLSGVPPPPPPPPPPPIKGPFPPPPPLPLAAPLPHSLPDSSALPTKRKTVKLFWRELKLGGGHGVSASRFGPCATLWASLEPVSVDTARLEHLFESRAKEVLPSKKAGEGRRTMTTVLDPKRSNAINIGLTTLPPVHVIKAALLNFDEFAVSKDGIEKLLTMMPTEEEQQKIEEAQLANPDIPLGPAENFLITLASIGGLAARLQLWAFKLDYDSMEREIAEPLFDLKVGMEQLVQNATFRCILATLLAVGNFLNGSQSSGFELSYLEKVSEVKDTVRRQSLLHHLCSLVLQTRPESSDLYSEIPALTRCAKVDFEQLTENLGQLERRSWAAEESLRSLAKHELAPALRARLTHFLAQRARRVALLRIVHRRVCNRFHAFLLYLGYTPQAAREVRITQFCHTLREFALEYRTCRERVLQQQQKRATYRERNKTRGRMITETEKFSGVAGEAPNNPSVPVAVSSGPGRGDADSHASMKSLLTSRPEDTTHNRRSRGMVQSSSPVMPTVGPSTVPPEEPPGSSLPSDTSDEIMDLLVQSVTKSSPRALAARERKRSRGNRKSLRRTLKSGLGDDLVQALGLSKGPGLEV</sequence>
<dbReference type="CTD" id="29109"/>
<dbReference type="GO" id="GO:0007097">
    <property type="term" value="P:nuclear migration"/>
    <property type="evidence" value="ECO:0007669"/>
    <property type="project" value="Ensembl"/>
</dbReference>
<feature type="region of interest" description="Disordered" evidence="7">
    <location>
        <begin position="508"/>
        <end position="560"/>
    </location>
</feature>
<keyword evidence="11" id="KW-1185">Reference proteome</keyword>
<feature type="region of interest" description="Disordered" evidence="7">
    <location>
        <begin position="1058"/>
        <end position="1084"/>
    </location>
</feature>
<protein>
    <submittedName>
        <fullName evidence="10">Formin homology 2 domain containing 1</fullName>
    </submittedName>
</protein>
<dbReference type="SUPFAM" id="SSF48371">
    <property type="entry name" value="ARM repeat"/>
    <property type="match status" value="1"/>
</dbReference>
<feature type="compositionally biased region" description="Basic and acidic residues" evidence="7">
    <location>
        <begin position="355"/>
        <end position="368"/>
    </location>
</feature>
<evidence type="ECO:0000256" key="6">
    <source>
        <dbReference type="ARBA" id="ARBA00023449"/>
    </source>
</evidence>
<dbReference type="STRING" id="9544.ENSMMUP00000051221"/>
<keyword evidence="2" id="KW-0963">Cytoplasm</keyword>
<dbReference type="GeneTree" id="ENSGT00940000160212"/>
<dbReference type="GO" id="GO:0005654">
    <property type="term" value="C:nucleoplasm"/>
    <property type="evidence" value="ECO:0007669"/>
    <property type="project" value="Ensembl"/>
</dbReference>
<name>A0A1D5QT42_MACMU</name>
<evidence type="ECO:0000256" key="7">
    <source>
        <dbReference type="SAM" id="MobiDB-lite"/>
    </source>
</evidence>
<dbReference type="FunCoup" id="A0A1D5QT42">
    <property type="interactions" value="483"/>
</dbReference>
<dbReference type="GO" id="GO:0051015">
    <property type="term" value="F:actin filament binding"/>
    <property type="evidence" value="ECO:0000318"/>
    <property type="project" value="GO_Central"/>
</dbReference>
<evidence type="ECO:0000256" key="4">
    <source>
        <dbReference type="ARBA" id="ARBA00023203"/>
    </source>
</evidence>
<evidence type="ECO:0000259" key="9">
    <source>
        <dbReference type="PROSITE" id="PS51444"/>
    </source>
</evidence>
<dbReference type="FunFam" id="1.25.10.10:FF:000056">
    <property type="entry name" value="FH1/FH2 domain-containing protein 3 isoform X1"/>
    <property type="match status" value="1"/>
</dbReference>
<evidence type="ECO:0000313" key="10">
    <source>
        <dbReference type="Ensembl" id="ENSMMUP00000051221.2"/>
    </source>
</evidence>
<dbReference type="GO" id="GO:0007015">
    <property type="term" value="P:actin filament organization"/>
    <property type="evidence" value="ECO:0000318"/>
    <property type="project" value="GO_Central"/>
</dbReference>
<feature type="region of interest" description="Disordered" evidence="7">
    <location>
        <begin position="938"/>
        <end position="1045"/>
    </location>
</feature>
<feature type="domain" description="FH2" evidence="9">
    <location>
        <begin position="557"/>
        <end position="954"/>
    </location>
</feature>
<reference evidence="10" key="4">
    <citation type="submission" date="2025-09" db="UniProtKB">
        <authorList>
            <consortium name="Ensembl"/>
        </authorList>
    </citation>
    <scope>IDENTIFICATION</scope>
    <source>
        <strain evidence="10">17573</strain>
    </source>
</reference>
<dbReference type="PANTHER" id="PTHR45920:SF2">
    <property type="entry name" value="FH1_FH2 DOMAIN-CONTAINING PROTEIN 1"/>
    <property type="match status" value="1"/>
</dbReference>
<dbReference type="Pfam" id="PF18382">
    <property type="entry name" value="Formin_GBD_N"/>
    <property type="match status" value="1"/>
</dbReference>
<feature type="compositionally biased region" description="Low complexity" evidence="7">
    <location>
        <begin position="550"/>
        <end position="560"/>
    </location>
</feature>
<dbReference type="InterPro" id="IPR016024">
    <property type="entry name" value="ARM-type_fold"/>
</dbReference>
<feature type="region of interest" description="Disordered" evidence="7">
    <location>
        <begin position="400"/>
        <end position="441"/>
    </location>
</feature>
<comment type="similarity">
    <text evidence="6">Belongs to the formin homology family.</text>
</comment>
<dbReference type="GO" id="GO:0045944">
    <property type="term" value="P:positive regulation of transcription by RNA polymerase II"/>
    <property type="evidence" value="ECO:0007669"/>
    <property type="project" value="Ensembl"/>
</dbReference>
<dbReference type="GO" id="GO:0051496">
    <property type="term" value="P:positive regulation of stress fiber assembly"/>
    <property type="evidence" value="ECO:0000318"/>
    <property type="project" value="GO_Central"/>
</dbReference>
<dbReference type="InterPro" id="IPR015425">
    <property type="entry name" value="FH2_Formin"/>
</dbReference>
<dbReference type="RefSeq" id="XP_014981864.1">
    <property type="nucleotide sequence ID" value="XM_015126378.2"/>
</dbReference>
<reference evidence="11" key="1">
    <citation type="journal article" date="2007" name="Science">
        <title>Evolutionary and biomedical insights from the rhesus macaque genome.</title>
        <authorList>
            <person name="Gibbs R.A."/>
            <person name="Rogers J."/>
            <person name="Katze M.G."/>
            <person name="Bumgarner R."/>
            <person name="Weinstock G.M."/>
            <person name="Mardis E.R."/>
            <person name="Remington K.A."/>
            <person name="Strausberg R.L."/>
            <person name="Venter J.C."/>
            <person name="Wilson R.K."/>
            <person name="Batzer M.A."/>
            <person name="Bustamante C.D."/>
            <person name="Eichler E.E."/>
            <person name="Hahn M.W."/>
            <person name="Hardison R.C."/>
            <person name="Makova K.D."/>
            <person name="Miller W."/>
            <person name="Milosavljevic A."/>
            <person name="Palermo R.E."/>
            <person name="Siepel A."/>
            <person name="Sikela J.M."/>
            <person name="Attaway T."/>
            <person name="Bell S."/>
            <person name="Bernard K.E."/>
            <person name="Buhay C.J."/>
            <person name="Chandrabose M.N."/>
            <person name="Dao M."/>
            <person name="Davis C."/>
            <person name="Delehaunty K.D."/>
            <person name="Ding Y."/>
            <person name="Dinh H.H."/>
            <person name="Dugan-Rocha S."/>
            <person name="Fulton L.A."/>
            <person name="Gabisi R.A."/>
            <person name="Garner T.T."/>
            <person name="Godfrey J."/>
            <person name="Hawes A.C."/>
            <person name="Hernandez J."/>
            <person name="Hines S."/>
            <person name="Holder M."/>
            <person name="Hume J."/>
            <person name="Jhangiani S.N."/>
            <person name="Joshi V."/>
            <person name="Khan Z.M."/>
            <person name="Kirkness E.F."/>
            <person name="Cree A."/>
            <person name="Fowler R.G."/>
            <person name="Lee S."/>
            <person name="Lewis L.R."/>
            <person name="Li Z."/>
            <person name="Liu Y.-S."/>
            <person name="Moore S.M."/>
            <person name="Muzny D."/>
            <person name="Nazareth L.V."/>
            <person name="Ngo D.N."/>
            <person name="Okwuonu G.O."/>
            <person name="Pai G."/>
            <person name="Parker D."/>
            <person name="Paul H.A."/>
            <person name="Pfannkoch C."/>
            <person name="Pohl C.S."/>
            <person name="Rogers Y.-H.C."/>
            <person name="Ruiz S.J."/>
            <person name="Sabo A."/>
            <person name="Santibanez J."/>
            <person name="Schneider B.W."/>
            <person name="Smith S.M."/>
            <person name="Sodergren E."/>
            <person name="Svatek A.F."/>
            <person name="Utterback T.R."/>
            <person name="Vattathil S."/>
            <person name="Warren W."/>
            <person name="White C.S."/>
            <person name="Chinwalla A.T."/>
            <person name="Feng Y."/>
            <person name="Halpern A.L."/>
            <person name="Hillier L.W."/>
            <person name="Huang X."/>
            <person name="Minx P."/>
            <person name="Nelson J.O."/>
            <person name="Pepin K.H."/>
            <person name="Qin X."/>
            <person name="Sutton G.G."/>
            <person name="Venter E."/>
            <person name="Walenz B.P."/>
            <person name="Wallis J.W."/>
            <person name="Worley K.C."/>
            <person name="Yang S.-P."/>
            <person name="Jones S.M."/>
            <person name="Marra M.A."/>
            <person name="Rocchi M."/>
            <person name="Schein J.E."/>
            <person name="Baertsch R."/>
            <person name="Clarke L."/>
            <person name="Csuros M."/>
            <person name="Glasscock J."/>
            <person name="Harris R.A."/>
            <person name="Havlak P."/>
            <person name="Jackson A.R."/>
            <person name="Jiang H."/>
            <person name="Liu Y."/>
            <person name="Messina D.N."/>
            <person name="Shen Y."/>
            <person name="Song H.X.-Z."/>
            <person name="Wylie T."/>
            <person name="Zhang L."/>
            <person name="Birney E."/>
            <person name="Han K."/>
            <person name="Konkel M.K."/>
            <person name="Lee J."/>
            <person name="Smit A.F.A."/>
            <person name="Ullmer B."/>
            <person name="Wang H."/>
            <person name="Xing J."/>
            <person name="Burhans R."/>
            <person name="Cheng Z."/>
            <person name="Karro J.E."/>
            <person name="Ma J."/>
            <person name="Raney B."/>
            <person name="She X."/>
            <person name="Cox M.J."/>
            <person name="Demuth J.P."/>
            <person name="Dumas L.J."/>
            <person name="Han S.-G."/>
            <person name="Hopkins J."/>
            <person name="Karimpour-Fard A."/>
            <person name="Kim Y.H."/>
            <person name="Pollack J.R."/>
            <person name="Vinar T."/>
            <person name="Addo-Quaye C."/>
            <person name="Degenhardt J."/>
            <person name="Denby A."/>
            <person name="Hubisz M.J."/>
            <person name="Indap A."/>
            <person name="Kosiol C."/>
            <person name="Lahn B.T."/>
            <person name="Lawson H.A."/>
            <person name="Marklein A."/>
            <person name="Nielsen R."/>
            <person name="Vallender E.J."/>
            <person name="Clark A.G."/>
            <person name="Ferguson B."/>
            <person name="Hernandez R.D."/>
            <person name="Hirani K."/>
            <person name="Kehrer-Sawatzki H."/>
            <person name="Kolb J."/>
            <person name="Patil S."/>
            <person name="Pu L.-L."/>
            <person name="Ren Y."/>
            <person name="Smith D.G."/>
            <person name="Wheeler D.A."/>
            <person name="Schenck I."/>
            <person name="Ball E.V."/>
            <person name="Chen R."/>
            <person name="Cooper D.N."/>
            <person name="Giardine B."/>
            <person name="Hsu F."/>
            <person name="Kent W.J."/>
            <person name="Lesk A."/>
            <person name="Nelson D.L."/>
            <person name="O'brien W.E."/>
            <person name="Pruefer K."/>
            <person name="Stenson P.D."/>
            <person name="Wallace J.C."/>
            <person name="Ke H."/>
            <person name="Liu X.-M."/>
            <person name="Wang P."/>
            <person name="Xiang A.P."/>
            <person name="Yang F."/>
            <person name="Barber G.P."/>
            <person name="Haussler D."/>
            <person name="Karolchik D."/>
            <person name="Kern A.D."/>
            <person name="Kuhn R.M."/>
            <person name="Smith K.E."/>
            <person name="Zwieg A.S."/>
        </authorList>
    </citation>
    <scope>NUCLEOTIDE SEQUENCE [LARGE SCALE GENOMIC DNA]</scope>
    <source>
        <strain evidence="11">17573</strain>
    </source>
</reference>
<dbReference type="Bgee" id="ENSMMUG00000018111">
    <property type="expression patterns" value="Expressed in hindlimb stylopod muscle and 20 other cell types or tissues"/>
</dbReference>
<keyword evidence="4" id="KW-0009">Actin-binding</keyword>
<dbReference type="InterPro" id="IPR011989">
    <property type="entry name" value="ARM-like"/>
</dbReference>
<dbReference type="OrthoDB" id="9806920at2759"/>
<dbReference type="Proteomes" id="UP000006718">
    <property type="component" value="Chromosome 20"/>
</dbReference>
<dbReference type="FunFam" id="1.20.58.2220:FF:000004">
    <property type="entry name" value="Formin homology 2 domain-containing 3"/>
    <property type="match status" value="1"/>
</dbReference>
<reference evidence="10" key="3">
    <citation type="submission" date="2025-08" db="UniProtKB">
        <authorList>
            <consortium name="Ensembl"/>
        </authorList>
    </citation>
    <scope>IDENTIFICATION</scope>
    <source>
        <strain evidence="10">17573</strain>
    </source>
</reference>
<evidence type="ECO:0000313" key="12">
    <source>
        <dbReference type="VGNC" id="VGNC:72523"/>
    </source>
</evidence>
<reference evidence="10" key="2">
    <citation type="submission" date="2019-01" db="EMBL/GenBank/DDBJ databases">
        <authorList>
            <person name="Graves T."/>
            <person name="Eichler E.E."/>
            <person name="Wilson R.K."/>
        </authorList>
    </citation>
    <scope>NUCLEOTIDE SEQUENCE [LARGE SCALE GENOMIC DNA]</scope>
    <source>
        <strain evidence="10">17573</strain>
    </source>
</reference>
<dbReference type="GO" id="GO:0001725">
    <property type="term" value="C:stress fiber"/>
    <property type="evidence" value="ECO:0007669"/>
    <property type="project" value="Ensembl"/>
</dbReference>
<dbReference type="SMART" id="SM00498">
    <property type="entry name" value="FH2"/>
    <property type="match status" value="1"/>
</dbReference>
<dbReference type="AlphaFoldDB" id="A0A1D5QT42"/>
<dbReference type="Gene3D" id="1.20.58.2220">
    <property type="entry name" value="Formin, FH2 domain"/>
    <property type="match status" value="1"/>
</dbReference>
<accession>A0A1D5QT42</accession>
<dbReference type="PANTHER" id="PTHR45920">
    <property type="entry name" value="FORMIN HOMOLOGY 2 DOMAIN CONTAINING, ISOFORM I"/>
    <property type="match status" value="1"/>
</dbReference>
<dbReference type="InterPro" id="IPR041387">
    <property type="entry name" value="FHOD1_GBD_N"/>
</dbReference>
<dbReference type="InterPro" id="IPR042201">
    <property type="entry name" value="FH2_Formin_sf"/>
</dbReference>
<dbReference type="Pfam" id="PF24959">
    <property type="entry name" value="FH3_FHOD1-3"/>
    <property type="match status" value="1"/>
</dbReference>
<dbReference type="OMA" id="VRVMQFC"/>
<keyword evidence="3" id="KW-0597">Phosphoprotein</keyword>
<feature type="domain" description="GBD/FH3" evidence="8">
    <location>
        <begin position="53"/>
        <end position="440"/>
    </location>
</feature>
<dbReference type="Gene3D" id="1.25.10.10">
    <property type="entry name" value="Leucine-rich Repeat Variant"/>
    <property type="match status" value="1"/>
</dbReference>
<dbReference type="SUPFAM" id="SSF101447">
    <property type="entry name" value="Formin homology 2 domain (FH2 domain)"/>
    <property type="match status" value="1"/>
</dbReference>